<name>A0A2P2NZK6_RHIMU</name>
<dbReference type="AlphaFoldDB" id="A0A2P2NZK6"/>
<sequence>MVNHDGQEQIIEENPNNVRVQVSLEIISLKM</sequence>
<proteinExistence type="predicted"/>
<evidence type="ECO:0000313" key="1">
    <source>
        <dbReference type="EMBL" id="MBX47872.1"/>
    </source>
</evidence>
<protein>
    <submittedName>
        <fullName evidence="1">Uncharacterized protein</fullName>
    </submittedName>
</protein>
<organism evidence="1">
    <name type="scientific">Rhizophora mucronata</name>
    <name type="common">Asiatic mangrove</name>
    <dbReference type="NCBI Taxonomy" id="61149"/>
    <lineage>
        <taxon>Eukaryota</taxon>
        <taxon>Viridiplantae</taxon>
        <taxon>Streptophyta</taxon>
        <taxon>Embryophyta</taxon>
        <taxon>Tracheophyta</taxon>
        <taxon>Spermatophyta</taxon>
        <taxon>Magnoliopsida</taxon>
        <taxon>eudicotyledons</taxon>
        <taxon>Gunneridae</taxon>
        <taxon>Pentapetalae</taxon>
        <taxon>rosids</taxon>
        <taxon>fabids</taxon>
        <taxon>Malpighiales</taxon>
        <taxon>Rhizophoraceae</taxon>
        <taxon>Rhizophora</taxon>
    </lineage>
</organism>
<reference evidence="1" key="1">
    <citation type="submission" date="2018-02" db="EMBL/GenBank/DDBJ databases">
        <title>Rhizophora mucronata_Transcriptome.</title>
        <authorList>
            <person name="Meera S.P."/>
            <person name="Sreeshan A."/>
            <person name="Augustine A."/>
        </authorList>
    </citation>
    <scope>NUCLEOTIDE SEQUENCE</scope>
    <source>
        <tissue evidence="1">Leaf</tissue>
    </source>
</reference>
<dbReference type="EMBL" id="GGEC01067388">
    <property type="protein sequence ID" value="MBX47872.1"/>
    <property type="molecule type" value="Transcribed_RNA"/>
</dbReference>
<accession>A0A2P2NZK6</accession>